<dbReference type="InterPro" id="IPR011856">
    <property type="entry name" value="tRNA_endonuc-like_dom_sf"/>
</dbReference>
<dbReference type="SUPFAM" id="SSF52980">
    <property type="entry name" value="Restriction endonuclease-like"/>
    <property type="match status" value="1"/>
</dbReference>
<dbReference type="Gene3D" id="3.40.50.10770">
    <property type="entry name" value="Hypothetical protein VC1899 like domain (Restriction endonuclease-like)"/>
    <property type="match status" value="1"/>
</dbReference>
<dbReference type="eggNOG" id="ENOG502Z86H">
    <property type="taxonomic scope" value="Bacteria"/>
</dbReference>
<dbReference type="InterPro" id="IPR015093">
    <property type="entry name" value="Card1_endonucl_dom"/>
</dbReference>
<dbReference type="AlphaFoldDB" id="A0A081C424"/>
<organism evidence="2">
    <name type="scientific">Vecturithrix granuli</name>
    <dbReference type="NCBI Taxonomy" id="1499967"/>
    <lineage>
        <taxon>Bacteria</taxon>
        <taxon>Candidatus Moduliflexota</taxon>
        <taxon>Candidatus Vecturitrichia</taxon>
        <taxon>Candidatus Vecturitrichales</taxon>
        <taxon>Candidatus Vecturitrichaceae</taxon>
        <taxon>Candidatus Vecturithrix</taxon>
    </lineage>
</organism>
<proteinExistence type="predicted"/>
<dbReference type="EMBL" id="DF820470">
    <property type="protein sequence ID" value="GAK59329.1"/>
    <property type="molecule type" value="Genomic_DNA"/>
</dbReference>
<sequence length="429" mass="49818">MSQYTFEHLILLIGTNPLPNFVVAEYFLKQDVPVKKIWLIHSEENALQAGTDAQALNLEKLMRNRWEREKQHATLQFPLKKIPLSDVSNARRIRSDLEKMWDKLGDASSIHLNYTGGTKSMSTHVYAALKEVDAYKQRTSFSYLDARNFRLVDDDHGVLEHDLRNNVQLSFEELIGLHGFERKNEKSSSEFHEALAVFQALIENNQLEQFFQNNGYDRKLLTNQKGELADKIEQLNKKKFEQYTPNDTFMSVIAQMPEEMRLFTTERVLNETLSKKKFQKALKFFDGEWLEELVMKALMPFGDDKRITIQHNWEIQKPEWKNLAKEGFFELDVVMICGYQLIGISCTTDNTKPICKSKGFEIIHRTKQIGGEEAKSILITRLENNVRETLQQELIRDTGGSKANILVLGASDLRQEKLFTNIQRFMEKS</sequence>
<dbReference type="STRING" id="1499967.U27_06313"/>
<dbReference type="HOGENOM" id="CLU_628411_0_0_0"/>
<gene>
    <name evidence="2" type="ORF">U27_06313</name>
</gene>
<evidence type="ECO:0000313" key="3">
    <source>
        <dbReference type="Proteomes" id="UP000030661"/>
    </source>
</evidence>
<dbReference type="Proteomes" id="UP000030661">
    <property type="component" value="Unassembled WGS sequence"/>
</dbReference>
<dbReference type="InterPro" id="IPR011335">
    <property type="entry name" value="Restrct_endonuc-II-like"/>
</dbReference>
<protein>
    <recommendedName>
        <fullName evidence="1">Card1 endonuclease domain-containing protein</fullName>
    </recommendedName>
</protein>
<dbReference type="GO" id="GO:0003676">
    <property type="term" value="F:nucleic acid binding"/>
    <property type="evidence" value="ECO:0007669"/>
    <property type="project" value="InterPro"/>
</dbReference>
<dbReference type="Pfam" id="PF09002">
    <property type="entry name" value="Card1_endonuc"/>
    <property type="match status" value="1"/>
</dbReference>
<evidence type="ECO:0000313" key="2">
    <source>
        <dbReference type="EMBL" id="GAK59329.1"/>
    </source>
</evidence>
<reference evidence="2" key="1">
    <citation type="journal article" date="2015" name="PeerJ">
        <title>First genomic representation of candidate bacterial phylum KSB3 points to enhanced environmental sensing as a trigger of wastewater bulking.</title>
        <authorList>
            <person name="Sekiguchi Y."/>
            <person name="Ohashi A."/>
            <person name="Parks D.H."/>
            <person name="Yamauchi T."/>
            <person name="Tyson G.W."/>
            <person name="Hugenholtz P."/>
        </authorList>
    </citation>
    <scope>NUCLEOTIDE SEQUENCE [LARGE SCALE GENOMIC DNA]</scope>
</reference>
<keyword evidence="3" id="KW-1185">Reference proteome</keyword>
<dbReference type="Gene3D" id="3.40.1350.10">
    <property type="match status" value="1"/>
</dbReference>
<evidence type="ECO:0000259" key="1">
    <source>
        <dbReference type="Pfam" id="PF09002"/>
    </source>
</evidence>
<feature type="domain" description="Card1 endonuclease" evidence="1">
    <location>
        <begin position="280"/>
        <end position="389"/>
    </location>
</feature>
<accession>A0A081C424</accession>
<name>A0A081C424_VECG1</name>